<feature type="domain" description="Response regulatory" evidence="17">
    <location>
        <begin position="645"/>
        <end position="763"/>
    </location>
</feature>
<dbReference type="InterPro" id="IPR003594">
    <property type="entry name" value="HATPase_dom"/>
</dbReference>
<dbReference type="SUPFAM" id="SSF52172">
    <property type="entry name" value="CheY-like"/>
    <property type="match status" value="2"/>
</dbReference>
<keyword evidence="6" id="KW-0808">Transferase</keyword>
<dbReference type="Pfam" id="PF02518">
    <property type="entry name" value="HATPase_c"/>
    <property type="match status" value="1"/>
</dbReference>
<dbReference type="GO" id="GO:0000155">
    <property type="term" value="F:phosphorelay sensor kinase activity"/>
    <property type="evidence" value="ECO:0007669"/>
    <property type="project" value="InterPro"/>
</dbReference>
<sequence length="774" mass="86873">MDVPAKHSLKDSIAKRLIFWILLSSSLITLGITSLQLYIDYYNDVSAIDDRIKQVESSYLPIITASLWVEDEEQLEIQLSAIHALDDIEYIAIIRNGEIALSQGQPTSGYNITQKWPIEQIYNAESIKLGELELVASLSQVLQRLRDKAFIVLASQTIKTFIVSSLIFFIVYWLITRHLRELAESMRSSDLSHKKFKPLKLNRKKTYQDELNYVITSYNHMQQKTRHAYQQMQLSKISAEKANRKKSEFVANMSHEIRTPLNGVIGMSSLLKNTKLDNEQLDYTNIIYTSSHALLSIINDILDFSKIEAGKLDIEEVDFNLLDLVEDLTDLLNIKAQEKAIALYSYVDDQIPPSLLGDAGRIRQVLTNLMNNALKFTHQGYVGLDIRCLHLNQQQCELSFTVEDTGIGISKDRQDKIFEQFTQADSSTTRLYGGTGLGLAISRQLVNLMGGTLCVESEVGKGSRFYFSLQLLVREKQPILPLAEETKLASQRIMVVDDHSFNLRVTADQLRSWGLQVISHEDPALALASLITASKEKRPINLAIIDKVMPETNGFDLAKAIKSNTEITSCKLIMSTAEPQTEDKAKCSEIGFTGYLVRPYRKKVLKKMLLACLQAGPEQDLITRYALSRSTRQNYKTSTQSLGLHVLLVEDNLVNQKVARTMLDKLGCHVTIAEHGKVAVAYSQVDLFDVILMDCQMPIMDGFTATSRIRGDSVNLNHHTPILALTANTIQEEQDKCFSAGMSGFISKPVTLKQLQSALSQYVKASKTTAPSTS</sequence>
<keyword evidence="11 15" id="KW-1133">Transmembrane helix</keyword>
<feature type="domain" description="Response regulatory" evidence="17">
    <location>
        <begin position="492"/>
        <end position="613"/>
    </location>
</feature>
<gene>
    <name evidence="18" type="ORF">B9G39_12190</name>
</gene>
<keyword evidence="12" id="KW-0902">Two-component regulatory system</keyword>
<feature type="domain" description="Histidine kinase" evidence="16">
    <location>
        <begin position="252"/>
        <end position="473"/>
    </location>
</feature>
<keyword evidence="8" id="KW-0547">Nucleotide-binding</keyword>
<dbReference type="Pfam" id="PF00512">
    <property type="entry name" value="HisKA"/>
    <property type="match status" value="1"/>
</dbReference>
<evidence type="ECO:0000313" key="18">
    <source>
        <dbReference type="EMBL" id="RDH44146.1"/>
    </source>
</evidence>
<dbReference type="PANTHER" id="PTHR45339:SF1">
    <property type="entry name" value="HYBRID SIGNAL TRANSDUCTION HISTIDINE KINASE J"/>
    <property type="match status" value="1"/>
</dbReference>
<accession>A0A4P9VMN3</accession>
<evidence type="ECO:0000256" key="15">
    <source>
        <dbReference type="SAM" id="Phobius"/>
    </source>
</evidence>
<evidence type="ECO:0000256" key="12">
    <source>
        <dbReference type="ARBA" id="ARBA00023012"/>
    </source>
</evidence>
<dbReference type="InterPro" id="IPR033414">
    <property type="entry name" value="Sensor_dom"/>
</dbReference>
<dbReference type="CDD" id="cd17546">
    <property type="entry name" value="REC_hyHK_CKI1_RcsC-like"/>
    <property type="match status" value="2"/>
</dbReference>
<dbReference type="Gene3D" id="3.30.565.10">
    <property type="entry name" value="Histidine kinase-like ATPase, C-terminal domain"/>
    <property type="match status" value="1"/>
</dbReference>
<dbReference type="FunFam" id="1.10.287.130:FF:000003">
    <property type="entry name" value="Histidine kinase"/>
    <property type="match status" value="1"/>
</dbReference>
<dbReference type="GO" id="GO:0005886">
    <property type="term" value="C:plasma membrane"/>
    <property type="evidence" value="ECO:0007669"/>
    <property type="project" value="UniProtKB-SubCell"/>
</dbReference>
<feature type="transmembrane region" description="Helical" evidence="15">
    <location>
        <begin position="149"/>
        <end position="175"/>
    </location>
</feature>
<evidence type="ECO:0000256" key="8">
    <source>
        <dbReference type="ARBA" id="ARBA00022741"/>
    </source>
</evidence>
<dbReference type="InterPro" id="IPR011006">
    <property type="entry name" value="CheY-like_superfamily"/>
</dbReference>
<evidence type="ECO:0000256" key="2">
    <source>
        <dbReference type="ARBA" id="ARBA00004651"/>
    </source>
</evidence>
<organism evidence="18 19">
    <name type="scientific">Zooshikella ganghwensis</name>
    <dbReference type="NCBI Taxonomy" id="202772"/>
    <lineage>
        <taxon>Bacteria</taxon>
        <taxon>Pseudomonadati</taxon>
        <taxon>Pseudomonadota</taxon>
        <taxon>Gammaproteobacteria</taxon>
        <taxon>Oceanospirillales</taxon>
        <taxon>Zooshikellaceae</taxon>
        <taxon>Zooshikella</taxon>
    </lineage>
</organism>
<evidence type="ECO:0000256" key="10">
    <source>
        <dbReference type="ARBA" id="ARBA00022840"/>
    </source>
</evidence>
<evidence type="ECO:0000256" key="14">
    <source>
        <dbReference type="PROSITE-ProRule" id="PRU00169"/>
    </source>
</evidence>
<dbReference type="SUPFAM" id="SSF47384">
    <property type="entry name" value="Homodimeric domain of signal transducing histidine kinase"/>
    <property type="match status" value="1"/>
</dbReference>
<dbReference type="GO" id="GO:0005524">
    <property type="term" value="F:ATP binding"/>
    <property type="evidence" value="ECO:0007669"/>
    <property type="project" value="UniProtKB-KW"/>
</dbReference>
<proteinExistence type="predicted"/>
<feature type="modified residue" description="4-aspartylphosphate" evidence="14">
    <location>
        <position position="694"/>
    </location>
</feature>
<dbReference type="Pfam" id="PF00072">
    <property type="entry name" value="Response_reg"/>
    <property type="match status" value="2"/>
</dbReference>
<dbReference type="CDD" id="cd16922">
    <property type="entry name" value="HATPase_EvgS-ArcB-TorS-like"/>
    <property type="match status" value="1"/>
</dbReference>
<name>A0A4P9VMN3_9GAMM</name>
<dbReference type="RefSeq" id="WP_094787355.1">
    <property type="nucleotide sequence ID" value="NZ_NDXW01000001.1"/>
</dbReference>
<keyword evidence="19" id="KW-1185">Reference proteome</keyword>
<dbReference type="InterPro" id="IPR001789">
    <property type="entry name" value="Sig_transdc_resp-reg_receiver"/>
</dbReference>
<dbReference type="InterPro" id="IPR003661">
    <property type="entry name" value="HisK_dim/P_dom"/>
</dbReference>
<dbReference type="InterPro" id="IPR036890">
    <property type="entry name" value="HATPase_C_sf"/>
</dbReference>
<dbReference type="FunFam" id="3.30.565.10:FF:000010">
    <property type="entry name" value="Sensor histidine kinase RcsC"/>
    <property type="match status" value="1"/>
</dbReference>
<evidence type="ECO:0000256" key="7">
    <source>
        <dbReference type="ARBA" id="ARBA00022692"/>
    </source>
</evidence>
<dbReference type="Gene3D" id="1.10.287.130">
    <property type="match status" value="1"/>
</dbReference>
<dbReference type="InterPro" id="IPR005467">
    <property type="entry name" value="His_kinase_dom"/>
</dbReference>
<keyword evidence="10" id="KW-0067">ATP-binding</keyword>
<evidence type="ECO:0000259" key="17">
    <source>
        <dbReference type="PROSITE" id="PS50110"/>
    </source>
</evidence>
<dbReference type="InterPro" id="IPR036097">
    <property type="entry name" value="HisK_dim/P_sf"/>
</dbReference>
<comment type="catalytic activity">
    <reaction evidence="1">
        <text>ATP + protein L-histidine = ADP + protein N-phospho-L-histidine.</text>
        <dbReference type="EC" id="2.7.13.3"/>
    </reaction>
</comment>
<evidence type="ECO:0000256" key="5">
    <source>
        <dbReference type="ARBA" id="ARBA00022553"/>
    </source>
</evidence>
<dbReference type="InterPro" id="IPR004358">
    <property type="entry name" value="Sig_transdc_His_kin-like_C"/>
</dbReference>
<reference evidence="18 19" key="1">
    <citation type="submission" date="2017-04" db="EMBL/GenBank/DDBJ databases">
        <title>Draft genome sequence of Zooshikella ganghwensis VG4 isolated from Red Sea sediments.</title>
        <authorList>
            <person name="Rehman Z."/>
            <person name="Alam I."/>
            <person name="Kamau A."/>
            <person name="Bajic V."/>
            <person name="Leiknes T."/>
        </authorList>
    </citation>
    <scope>NUCLEOTIDE SEQUENCE [LARGE SCALE GENOMIC DNA]</scope>
    <source>
        <strain evidence="18 19">VG4</strain>
    </source>
</reference>
<keyword evidence="4" id="KW-1003">Cell membrane</keyword>
<dbReference type="EC" id="2.7.13.3" evidence="3"/>
<keyword evidence="9" id="KW-0418">Kinase</keyword>
<evidence type="ECO:0000259" key="16">
    <source>
        <dbReference type="PROSITE" id="PS50109"/>
    </source>
</evidence>
<dbReference type="Pfam" id="PF17149">
    <property type="entry name" value="CHASE5"/>
    <property type="match status" value="1"/>
</dbReference>
<evidence type="ECO:0000256" key="13">
    <source>
        <dbReference type="ARBA" id="ARBA00023136"/>
    </source>
</evidence>
<dbReference type="Proteomes" id="UP000257039">
    <property type="component" value="Unassembled WGS sequence"/>
</dbReference>
<dbReference type="AlphaFoldDB" id="A0A4P9VMN3"/>
<comment type="caution">
    <text evidence="18">The sequence shown here is derived from an EMBL/GenBank/DDBJ whole genome shotgun (WGS) entry which is preliminary data.</text>
</comment>
<dbReference type="PROSITE" id="PS50110">
    <property type="entry name" value="RESPONSE_REGULATORY"/>
    <property type="match status" value="2"/>
</dbReference>
<dbReference type="SMART" id="SM00388">
    <property type="entry name" value="HisKA"/>
    <property type="match status" value="1"/>
</dbReference>
<comment type="subcellular location">
    <subcellularLocation>
        <location evidence="2">Cell membrane</location>
        <topology evidence="2">Multi-pass membrane protein</topology>
    </subcellularLocation>
</comment>
<evidence type="ECO:0000256" key="3">
    <source>
        <dbReference type="ARBA" id="ARBA00012438"/>
    </source>
</evidence>
<keyword evidence="7 15" id="KW-0812">Transmembrane</keyword>
<dbReference type="SUPFAM" id="SSF55874">
    <property type="entry name" value="ATPase domain of HSP90 chaperone/DNA topoisomerase II/histidine kinase"/>
    <property type="match status" value="1"/>
</dbReference>
<dbReference type="EMBL" id="NDXW01000001">
    <property type="protein sequence ID" value="RDH44146.1"/>
    <property type="molecule type" value="Genomic_DNA"/>
</dbReference>
<evidence type="ECO:0000256" key="4">
    <source>
        <dbReference type="ARBA" id="ARBA00022475"/>
    </source>
</evidence>
<evidence type="ECO:0000313" key="19">
    <source>
        <dbReference type="Proteomes" id="UP000257039"/>
    </source>
</evidence>
<keyword evidence="5 14" id="KW-0597">Phosphoprotein</keyword>
<evidence type="ECO:0000256" key="9">
    <source>
        <dbReference type="ARBA" id="ARBA00022777"/>
    </source>
</evidence>
<protein>
    <recommendedName>
        <fullName evidence="3">histidine kinase</fullName>
        <ecNumber evidence="3">2.7.13.3</ecNumber>
    </recommendedName>
</protein>
<dbReference type="PRINTS" id="PR00344">
    <property type="entry name" value="BCTRLSENSOR"/>
</dbReference>
<dbReference type="SMART" id="SM00448">
    <property type="entry name" value="REC"/>
    <property type="match status" value="2"/>
</dbReference>
<keyword evidence="13 15" id="KW-0472">Membrane</keyword>
<dbReference type="Gene3D" id="3.40.50.2300">
    <property type="match status" value="2"/>
</dbReference>
<dbReference type="CDD" id="cd00082">
    <property type="entry name" value="HisKA"/>
    <property type="match status" value="1"/>
</dbReference>
<evidence type="ECO:0000256" key="11">
    <source>
        <dbReference type="ARBA" id="ARBA00022989"/>
    </source>
</evidence>
<dbReference type="SMART" id="SM00387">
    <property type="entry name" value="HATPase_c"/>
    <property type="match status" value="1"/>
</dbReference>
<dbReference type="PANTHER" id="PTHR45339">
    <property type="entry name" value="HYBRID SIGNAL TRANSDUCTION HISTIDINE KINASE J"/>
    <property type="match status" value="1"/>
</dbReference>
<feature type="modified residue" description="4-aspartylphosphate" evidence="14">
    <location>
        <position position="546"/>
    </location>
</feature>
<evidence type="ECO:0000256" key="6">
    <source>
        <dbReference type="ARBA" id="ARBA00022679"/>
    </source>
</evidence>
<feature type="transmembrane region" description="Helical" evidence="15">
    <location>
        <begin position="17"/>
        <end position="39"/>
    </location>
</feature>
<evidence type="ECO:0000256" key="1">
    <source>
        <dbReference type="ARBA" id="ARBA00000085"/>
    </source>
</evidence>
<dbReference type="PROSITE" id="PS50109">
    <property type="entry name" value="HIS_KIN"/>
    <property type="match status" value="1"/>
</dbReference>